<accession>A0A0F7KTV9</accession>
<dbReference type="OrthoDB" id="7575789at2"/>
<organism evidence="1 2">
    <name type="scientific">Croceibacterium atlanticum</name>
    <dbReference type="NCBI Taxonomy" id="1267766"/>
    <lineage>
        <taxon>Bacteria</taxon>
        <taxon>Pseudomonadati</taxon>
        <taxon>Pseudomonadota</taxon>
        <taxon>Alphaproteobacteria</taxon>
        <taxon>Sphingomonadales</taxon>
        <taxon>Erythrobacteraceae</taxon>
        <taxon>Croceibacterium</taxon>
    </lineage>
</organism>
<sequence>MRTATSAAAARRDAEPFLMRFATQRSYEVQEMAGRYCEIRQLWVIDIEGLSRPIVEQAADLLAQTHTKTMTQVEADDHDQERGAMAETSTLTKVRQEADDQDASLALPEIQTKTDVQQETDDQVKGVA</sequence>
<dbReference type="AlphaFoldDB" id="A0A0F7KTV9"/>
<evidence type="ECO:0000313" key="1">
    <source>
        <dbReference type="EMBL" id="AKH43019.1"/>
    </source>
</evidence>
<dbReference type="KEGG" id="aay:WYH_01984"/>
<proteinExistence type="predicted"/>
<dbReference type="STRING" id="1267766.WYH_01984"/>
<evidence type="ECO:0000313" key="2">
    <source>
        <dbReference type="Proteomes" id="UP000034392"/>
    </source>
</evidence>
<reference evidence="1" key="1">
    <citation type="submission" date="2015-05" db="EMBL/GenBank/DDBJ databases">
        <title>The complete genome of Altererythrobacter atlanticus strain 26DY36.</title>
        <authorList>
            <person name="Wu Y.-H."/>
            <person name="Cheng H."/>
            <person name="Wu X.-W."/>
        </authorList>
    </citation>
    <scope>NUCLEOTIDE SEQUENCE [LARGE SCALE GENOMIC DNA]</scope>
    <source>
        <strain evidence="1">26DY36</strain>
    </source>
</reference>
<gene>
    <name evidence="1" type="ORF">WYH_01984</name>
</gene>
<dbReference type="Proteomes" id="UP000034392">
    <property type="component" value="Chromosome"/>
</dbReference>
<dbReference type="PATRIC" id="fig|1267766.3.peg.2006"/>
<keyword evidence="2" id="KW-1185">Reference proteome</keyword>
<name>A0A0F7KTV9_9SPHN</name>
<dbReference type="EMBL" id="CP011452">
    <property type="protein sequence ID" value="AKH43019.1"/>
    <property type="molecule type" value="Genomic_DNA"/>
</dbReference>
<dbReference type="RefSeq" id="WP_046903683.1">
    <property type="nucleotide sequence ID" value="NZ_CP011452.2"/>
</dbReference>
<protein>
    <submittedName>
        <fullName evidence="1">Uncharacterized protein</fullName>
    </submittedName>
</protein>